<reference evidence="4" key="1">
    <citation type="journal article" date="2019" name="Int. J. Syst. Evol. Microbiol.">
        <title>The Global Catalogue of Microorganisms (GCM) 10K type strain sequencing project: providing services to taxonomists for standard genome sequencing and annotation.</title>
        <authorList>
            <consortium name="The Broad Institute Genomics Platform"/>
            <consortium name="The Broad Institute Genome Sequencing Center for Infectious Disease"/>
            <person name="Wu L."/>
            <person name="Ma J."/>
        </authorList>
    </citation>
    <scope>NUCLEOTIDE SEQUENCE [LARGE SCALE GENOMIC DNA]</scope>
    <source>
        <strain evidence="4">CGMCC 1.3240</strain>
    </source>
</reference>
<keyword evidence="1" id="KW-1133">Transmembrane helix</keyword>
<dbReference type="EMBL" id="JBHSOW010000096">
    <property type="protein sequence ID" value="MFC5652354.1"/>
    <property type="molecule type" value="Genomic_DNA"/>
</dbReference>
<proteinExistence type="predicted"/>
<keyword evidence="1" id="KW-0472">Membrane</keyword>
<dbReference type="InterPro" id="IPR029058">
    <property type="entry name" value="AB_hydrolase_fold"/>
</dbReference>
<evidence type="ECO:0000313" key="3">
    <source>
        <dbReference type="EMBL" id="MFC5652354.1"/>
    </source>
</evidence>
<keyword evidence="3" id="KW-0378">Hydrolase</keyword>
<accession>A0ABW0W6I8</accession>
<gene>
    <name evidence="3" type="ORF">ACFPYJ_25220</name>
</gene>
<feature type="transmembrane region" description="Helical" evidence="1">
    <location>
        <begin position="20"/>
        <end position="39"/>
    </location>
</feature>
<name>A0ABW0W6I8_9BACL</name>
<evidence type="ECO:0000259" key="2">
    <source>
        <dbReference type="Pfam" id="PF12695"/>
    </source>
</evidence>
<comment type="caution">
    <text evidence="3">The sequence shown here is derived from an EMBL/GenBank/DDBJ whole genome shotgun (WGS) entry which is preliminary data.</text>
</comment>
<dbReference type="InterPro" id="IPR029059">
    <property type="entry name" value="AB_hydrolase_5"/>
</dbReference>
<evidence type="ECO:0000313" key="4">
    <source>
        <dbReference type="Proteomes" id="UP001596047"/>
    </source>
</evidence>
<dbReference type="SUPFAM" id="SSF53474">
    <property type="entry name" value="alpha/beta-Hydrolases"/>
    <property type="match status" value="1"/>
</dbReference>
<dbReference type="Gene3D" id="3.40.50.1820">
    <property type="entry name" value="alpha/beta hydrolase"/>
    <property type="match status" value="1"/>
</dbReference>
<dbReference type="Pfam" id="PF12695">
    <property type="entry name" value="Abhydrolase_5"/>
    <property type="match status" value="1"/>
</dbReference>
<feature type="domain" description="Alpha/beta hydrolase fold-5" evidence="2">
    <location>
        <begin position="78"/>
        <end position="241"/>
    </location>
</feature>
<sequence length="256" mass="28030">MYKVDRKGSKAGKSKRITIWVVSMLALCVIIGTIAFQLFTYHPNSRAIAALSNEAKVTVRESKGLLVFRPKGEVKQPSIILYPGALVEASCYAAWGSQLAETGHSVYIVKMPFNLAVFGKNRADDIIDGHPEESFIIGGHSLGGLMAARYTAEHSDKLKGMFFLASYADSKGDLSKKGLPVLQLTASKDGILPWSAWRENKVNLPADTAFVSIEGGNHSQFSSFDSQRGDNVPSISEKEQHQQLLAALKTWMNKIK</sequence>
<organism evidence="3 4">
    <name type="scientific">Paenibacillus solisilvae</name>
    <dbReference type="NCBI Taxonomy" id="2486751"/>
    <lineage>
        <taxon>Bacteria</taxon>
        <taxon>Bacillati</taxon>
        <taxon>Bacillota</taxon>
        <taxon>Bacilli</taxon>
        <taxon>Bacillales</taxon>
        <taxon>Paenibacillaceae</taxon>
        <taxon>Paenibacillus</taxon>
    </lineage>
</organism>
<dbReference type="RefSeq" id="WP_379190992.1">
    <property type="nucleotide sequence ID" value="NZ_JBHSOW010000096.1"/>
</dbReference>
<evidence type="ECO:0000256" key="1">
    <source>
        <dbReference type="SAM" id="Phobius"/>
    </source>
</evidence>
<dbReference type="GO" id="GO:0016787">
    <property type="term" value="F:hydrolase activity"/>
    <property type="evidence" value="ECO:0007669"/>
    <property type="project" value="UniProtKB-KW"/>
</dbReference>
<protein>
    <submittedName>
        <fullName evidence="3">Alpha/beta fold hydrolase</fullName>
    </submittedName>
</protein>
<keyword evidence="1" id="KW-0812">Transmembrane</keyword>
<dbReference type="Proteomes" id="UP001596047">
    <property type="component" value="Unassembled WGS sequence"/>
</dbReference>
<keyword evidence="4" id="KW-1185">Reference proteome</keyword>